<evidence type="ECO:0000313" key="8">
    <source>
        <dbReference type="Proteomes" id="UP000193642"/>
    </source>
</evidence>
<comment type="subcellular location">
    <subcellularLocation>
        <location evidence="1">Nucleus</location>
    </subcellularLocation>
</comment>
<keyword evidence="8" id="KW-1185">Reference proteome</keyword>
<dbReference type="InterPro" id="IPR001138">
    <property type="entry name" value="Zn2Cys6_DnaBD"/>
</dbReference>
<evidence type="ECO:0000259" key="6">
    <source>
        <dbReference type="Pfam" id="PF00172"/>
    </source>
</evidence>
<dbReference type="CDD" id="cd00067">
    <property type="entry name" value="GAL4"/>
    <property type="match status" value="1"/>
</dbReference>
<dbReference type="EMBL" id="MCGO01000047">
    <property type="protein sequence ID" value="ORY37981.1"/>
    <property type="molecule type" value="Genomic_DNA"/>
</dbReference>
<dbReference type="Proteomes" id="UP000193642">
    <property type="component" value="Unassembled WGS sequence"/>
</dbReference>
<dbReference type="AlphaFoldDB" id="A0A1Y2BTB3"/>
<evidence type="ECO:0000256" key="5">
    <source>
        <dbReference type="ARBA" id="ARBA00023242"/>
    </source>
</evidence>
<dbReference type="GO" id="GO:0008270">
    <property type="term" value="F:zinc ion binding"/>
    <property type="evidence" value="ECO:0007669"/>
    <property type="project" value="InterPro"/>
</dbReference>
<comment type="caution">
    <text evidence="7">The sequence shown here is derived from an EMBL/GenBank/DDBJ whole genome shotgun (WGS) entry which is preliminary data.</text>
</comment>
<keyword evidence="5" id="KW-0539">Nucleus</keyword>
<dbReference type="Pfam" id="PF00172">
    <property type="entry name" value="Zn_clus"/>
    <property type="match status" value="1"/>
</dbReference>
<evidence type="ECO:0000256" key="4">
    <source>
        <dbReference type="ARBA" id="ARBA00023163"/>
    </source>
</evidence>
<protein>
    <recommendedName>
        <fullName evidence="6">Zn(2)-C6 fungal-type domain-containing protein</fullName>
    </recommendedName>
</protein>
<dbReference type="PANTHER" id="PTHR47338:SF20">
    <property type="entry name" value="ZN(II)2CYS6 TRANSCRIPTION FACTOR (EUROFUNG)"/>
    <property type="match status" value="1"/>
</dbReference>
<evidence type="ECO:0000256" key="3">
    <source>
        <dbReference type="ARBA" id="ARBA00023015"/>
    </source>
</evidence>
<feature type="domain" description="Zn(2)-C6 fungal-type" evidence="6">
    <location>
        <begin position="4"/>
        <end position="38"/>
    </location>
</feature>
<dbReference type="PANTHER" id="PTHR47338">
    <property type="entry name" value="ZN(II)2CYS6 TRANSCRIPTION FACTOR (EUROFUNG)-RELATED"/>
    <property type="match status" value="1"/>
</dbReference>
<name>A0A1Y2BTB3_9FUNG</name>
<evidence type="ECO:0000313" key="7">
    <source>
        <dbReference type="EMBL" id="ORY37981.1"/>
    </source>
</evidence>
<sequence>MNKPCEDCRKHKKGCSKDIGGCISCKAKGVPCIYLTNSDNLFQSTSERNGWGSQWSINENQRLNVAGAQPQRQTYVSPFSNQTKITIDYTMLESFPNFSFGASESLNYQTLNTFDASLLQQEAANWELQDPDLMPSLKDWNLCHRFLTKDYKLPIPMTFSHDAEMFLVNFFSLPPVLIKCAVFARVYLLQEEALKYYKRARKAFLKIGFHPSLQDFDASTHVAHFAYTQGQPVIGMQFLAAGLAMLRKLKLHIDPDDSPWLLHMNFTERQKEDRRRAFWIWYSIFYVHQALCNDENFIECNDISCDKIKAPAQVYDPYPIFAPMPTLQSECKVLELFVKIKRRLMIPPTNVHALLSDSSVLFFERTLQSIQSAVPNEVRLELQSPDTICRSDEALFINKIAAGEYRLQNHSYIDPSCFYPTSNRSIHSLSPQLTVKQYPPQSVTAKFSKTLRQWNLELKPVNYSIEWYFECFVVIWFALCKMDQAWWQFTSIQIHDFSGLRTRLHQSVDELEKESAEGGYFTPILECMNAMLVEIDQVLKVGRNPGVDGMKELELGMRIISIGGVDEDILETRTTEPYVILGLLGLEVSGGLRFKGRSEESWRLFWKLNS</sequence>
<keyword evidence="4" id="KW-0804">Transcription</keyword>
<accession>A0A1Y2BTB3</accession>
<dbReference type="InterPro" id="IPR036864">
    <property type="entry name" value="Zn2-C6_fun-type_DNA-bd_sf"/>
</dbReference>
<gene>
    <name evidence="7" type="ORF">BCR33DRAFT_741970</name>
</gene>
<dbReference type="GO" id="GO:0005634">
    <property type="term" value="C:nucleus"/>
    <property type="evidence" value="ECO:0007669"/>
    <property type="project" value="UniProtKB-SubCell"/>
</dbReference>
<keyword evidence="3" id="KW-0805">Transcription regulation</keyword>
<dbReference type="SUPFAM" id="SSF57701">
    <property type="entry name" value="Zn2/Cys6 DNA-binding domain"/>
    <property type="match status" value="1"/>
</dbReference>
<evidence type="ECO:0000256" key="2">
    <source>
        <dbReference type="ARBA" id="ARBA00022723"/>
    </source>
</evidence>
<evidence type="ECO:0000256" key="1">
    <source>
        <dbReference type="ARBA" id="ARBA00004123"/>
    </source>
</evidence>
<dbReference type="GO" id="GO:0000981">
    <property type="term" value="F:DNA-binding transcription factor activity, RNA polymerase II-specific"/>
    <property type="evidence" value="ECO:0007669"/>
    <property type="project" value="InterPro"/>
</dbReference>
<dbReference type="CDD" id="cd12148">
    <property type="entry name" value="fungal_TF_MHR"/>
    <property type="match status" value="1"/>
</dbReference>
<reference evidence="7 8" key="1">
    <citation type="submission" date="2016-07" db="EMBL/GenBank/DDBJ databases">
        <title>Pervasive Adenine N6-methylation of Active Genes in Fungi.</title>
        <authorList>
            <consortium name="DOE Joint Genome Institute"/>
            <person name="Mondo S.J."/>
            <person name="Dannebaum R.O."/>
            <person name="Kuo R.C."/>
            <person name="Labutti K."/>
            <person name="Haridas S."/>
            <person name="Kuo A."/>
            <person name="Salamov A."/>
            <person name="Ahrendt S.R."/>
            <person name="Lipzen A."/>
            <person name="Sullivan W."/>
            <person name="Andreopoulos W.B."/>
            <person name="Clum A."/>
            <person name="Lindquist E."/>
            <person name="Daum C."/>
            <person name="Ramamoorthy G.K."/>
            <person name="Gryganskyi A."/>
            <person name="Culley D."/>
            <person name="Magnuson J.K."/>
            <person name="James T.Y."/>
            <person name="O'Malley M.A."/>
            <person name="Stajich J.E."/>
            <person name="Spatafora J.W."/>
            <person name="Visel A."/>
            <person name="Grigoriev I.V."/>
        </authorList>
    </citation>
    <scope>NUCLEOTIDE SEQUENCE [LARGE SCALE GENOMIC DNA]</scope>
    <source>
        <strain evidence="7 8">JEL800</strain>
    </source>
</reference>
<dbReference type="InterPro" id="IPR050815">
    <property type="entry name" value="TF_fung"/>
</dbReference>
<organism evidence="7 8">
    <name type="scientific">Rhizoclosmatium globosum</name>
    <dbReference type="NCBI Taxonomy" id="329046"/>
    <lineage>
        <taxon>Eukaryota</taxon>
        <taxon>Fungi</taxon>
        <taxon>Fungi incertae sedis</taxon>
        <taxon>Chytridiomycota</taxon>
        <taxon>Chytridiomycota incertae sedis</taxon>
        <taxon>Chytridiomycetes</taxon>
        <taxon>Chytridiales</taxon>
        <taxon>Chytriomycetaceae</taxon>
        <taxon>Rhizoclosmatium</taxon>
    </lineage>
</organism>
<keyword evidence="2" id="KW-0479">Metal-binding</keyword>
<proteinExistence type="predicted"/>